<dbReference type="SUPFAM" id="SSF55961">
    <property type="entry name" value="Bet v1-like"/>
    <property type="match status" value="1"/>
</dbReference>
<dbReference type="InterPro" id="IPR023393">
    <property type="entry name" value="START-like_dom_sf"/>
</dbReference>
<dbReference type="AlphaFoldDB" id="A0A1X0CML6"/>
<dbReference type="Pfam" id="PF08327">
    <property type="entry name" value="AHSA1"/>
    <property type="match status" value="1"/>
</dbReference>
<accession>A0A1X0CML6</accession>
<name>A0A1X0CML6_9MYCO</name>
<evidence type="ECO:0000259" key="2">
    <source>
        <dbReference type="Pfam" id="PF08327"/>
    </source>
</evidence>
<evidence type="ECO:0000313" key="3">
    <source>
        <dbReference type="EMBL" id="ORA61426.1"/>
    </source>
</evidence>
<sequence>MPVTDIRRNIDDRTLTITAEFAASVERVWQIYADPRQLEKIWGPPGFPATVVEHSLTPGGTVTYYMTGPDGAKYGGYWRVTAVDEPRSFSFEDGFADDELKPAGEMPVAHSTYTFEPVGENATRVTYVSKYESAEGLQKVLEMGVEEGSREAINQIDALLAG</sequence>
<proteinExistence type="inferred from homology"/>
<dbReference type="RefSeq" id="WP_083043618.1">
    <property type="nucleotide sequence ID" value="NZ_MVHP01000032.1"/>
</dbReference>
<dbReference type="EMBL" id="MVHP01000032">
    <property type="protein sequence ID" value="ORA61426.1"/>
    <property type="molecule type" value="Genomic_DNA"/>
</dbReference>
<protein>
    <submittedName>
        <fullName evidence="3">Polyketide cyclase</fullName>
    </submittedName>
</protein>
<dbReference type="STRING" id="81858.BST23_21555"/>
<comment type="caution">
    <text evidence="3">The sequence shown here is derived from an EMBL/GenBank/DDBJ whole genome shotgun (WGS) entry which is preliminary data.</text>
</comment>
<gene>
    <name evidence="3" type="ORF">BST23_21555</name>
</gene>
<dbReference type="OrthoDB" id="3365660at2"/>
<evidence type="ECO:0000256" key="1">
    <source>
        <dbReference type="ARBA" id="ARBA00006817"/>
    </source>
</evidence>
<reference evidence="3 4" key="1">
    <citation type="submission" date="2017-02" db="EMBL/GenBank/DDBJ databases">
        <title>The new phylogeny of genus Mycobacterium.</title>
        <authorList>
            <person name="Tortoli E."/>
            <person name="Trovato A."/>
            <person name="Cirillo D.M."/>
        </authorList>
    </citation>
    <scope>NUCLEOTIDE SEQUENCE [LARGE SCALE GENOMIC DNA]</scope>
    <source>
        <strain evidence="3 4">FI-09383</strain>
    </source>
</reference>
<comment type="similarity">
    <text evidence="1">Belongs to the AHA1 family.</text>
</comment>
<dbReference type="InterPro" id="IPR013538">
    <property type="entry name" value="ASHA1/2-like_C"/>
</dbReference>
<organism evidence="3 4">
    <name type="scientific">Mycolicibacterium elephantis</name>
    <dbReference type="NCBI Taxonomy" id="81858"/>
    <lineage>
        <taxon>Bacteria</taxon>
        <taxon>Bacillati</taxon>
        <taxon>Actinomycetota</taxon>
        <taxon>Actinomycetes</taxon>
        <taxon>Mycobacteriales</taxon>
        <taxon>Mycobacteriaceae</taxon>
        <taxon>Mycolicibacterium</taxon>
    </lineage>
</organism>
<dbReference type="Proteomes" id="UP000192772">
    <property type="component" value="Unassembled WGS sequence"/>
</dbReference>
<evidence type="ECO:0000313" key="4">
    <source>
        <dbReference type="Proteomes" id="UP000192772"/>
    </source>
</evidence>
<dbReference type="Gene3D" id="3.30.530.20">
    <property type="match status" value="1"/>
</dbReference>
<dbReference type="CDD" id="cd07814">
    <property type="entry name" value="SRPBCC_CalC_Aha1-like"/>
    <property type="match status" value="1"/>
</dbReference>
<feature type="domain" description="Activator of Hsp90 ATPase homologue 1/2-like C-terminal" evidence="2">
    <location>
        <begin position="23"/>
        <end position="160"/>
    </location>
</feature>